<dbReference type="PANTHER" id="PTHR43202:SF1">
    <property type="entry name" value="NICOTINATE PHOSPHORIBOSYLTRANSFERASE"/>
    <property type="match status" value="1"/>
</dbReference>
<keyword evidence="3" id="KW-0328">Glycosyltransferase</keyword>
<dbReference type="InterPro" id="IPR022412">
    <property type="entry name" value="Quinolinate_PRibosylTrfase_N"/>
</dbReference>
<dbReference type="PANTHER" id="PTHR43202">
    <property type="entry name" value="NICOTINATE-NUCLEOTIDE PYROPHOSPHORYLASE"/>
    <property type="match status" value="1"/>
</dbReference>
<dbReference type="InterPro" id="IPR037128">
    <property type="entry name" value="Quinolinate_PRibosylTase_N_sf"/>
</dbReference>
<evidence type="ECO:0000313" key="6">
    <source>
        <dbReference type="Proteomes" id="UP000324896"/>
    </source>
</evidence>
<dbReference type="InterPro" id="IPR013785">
    <property type="entry name" value="Aldolase_TIM"/>
</dbReference>
<dbReference type="GeneID" id="57012266"/>
<dbReference type="SUPFAM" id="SSF54675">
    <property type="entry name" value="Nicotinate/Quinolinate PRTase N-terminal domain-like"/>
    <property type="match status" value="1"/>
</dbReference>
<comment type="catalytic activity">
    <reaction evidence="1">
        <text>nicotinate beta-D-ribonucleotide + CO2 + diphosphate = quinolinate + 5-phospho-alpha-D-ribose 1-diphosphate + 2 H(+)</text>
        <dbReference type="Rhea" id="RHEA:12733"/>
        <dbReference type="ChEBI" id="CHEBI:15378"/>
        <dbReference type="ChEBI" id="CHEBI:16526"/>
        <dbReference type="ChEBI" id="CHEBI:29959"/>
        <dbReference type="ChEBI" id="CHEBI:33019"/>
        <dbReference type="ChEBI" id="CHEBI:57502"/>
        <dbReference type="ChEBI" id="CHEBI:58017"/>
        <dbReference type="EC" id="2.4.2.19"/>
    </reaction>
</comment>
<gene>
    <name evidence="4" type="ORF">C7954_10833</name>
    <name evidence="3" type="ORF">SAMN04488597_101247</name>
</gene>
<dbReference type="SUPFAM" id="SSF51690">
    <property type="entry name" value="Nicotinate/Quinolinate PRTase C-terminal domain-like"/>
    <property type="match status" value="1"/>
</dbReference>
<dbReference type="EMBL" id="SOEF01000008">
    <property type="protein sequence ID" value="TDX45342.1"/>
    <property type="molecule type" value="Genomic_DNA"/>
</dbReference>
<evidence type="ECO:0000313" key="3">
    <source>
        <dbReference type="EMBL" id="SDC00664.1"/>
    </source>
</evidence>
<evidence type="ECO:0000313" key="4">
    <source>
        <dbReference type="EMBL" id="TDX45342.1"/>
    </source>
</evidence>
<evidence type="ECO:0000259" key="2">
    <source>
        <dbReference type="Pfam" id="PF02749"/>
    </source>
</evidence>
<organism evidence="3 6">
    <name type="scientific">Halanaerobium congolense</name>
    <dbReference type="NCBI Taxonomy" id="54121"/>
    <lineage>
        <taxon>Bacteria</taxon>
        <taxon>Bacillati</taxon>
        <taxon>Bacillota</taxon>
        <taxon>Clostridia</taxon>
        <taxon>Halanaerobiales</taxon>
        <taxon>Halanaerobiaceae</taxon>
        <taxon>Halanaerobium</taxon>
    </lineage>
</organism>
<dbReference type="AlphaFoldDB" id="A0A1G6I2F7"/>
<keyword evidence="3" id="KW-0808">Transferase</keyword>
<dbReference type="EMBL" id="FMYT01000001">
    <property type="protein sequence ID" value="SDC00664.1"/>
    <property type="molecule type" value="Genomic_DNA"/>
</dbReference>
<reference evidence="3 6" key="1">
    <citation type="submission" date="2016-10" db="EMBL/GenBank/DDBJ databases">
        <authorList>
            <person name="Varghese N."/>
            <person name="Submissions S."/>
        </authorList>
    </citation>
    <scope>NUCLEOTIDE SEQUENCE [LARGE SCALE GENOMIC DNA]</scope>
    <source>
        <strain evidence="3 6">WG10</strain>
    </source>
</reference>
<evidence type="ECO:0000256" key="1">
    <source>
        <dbReference type="ARBA" id="ARBA00047445"/>
    </source>
</evidence>
<dbReference type="STRING" id="54121.SAMN04515653_107110"/>
<dbReference type="Gene3D" id="3.20.20.70">
    <property type="entry name" value="Aldolase class I"/>
    <property type="match status" value="2"/>
</dbReference>
<dbReference type="InterPro" id="IPR053190">
    <property type="entry name" value="NAPRTase-like"/>
</dbReference>
<dbReference type="Gene3D" id="3.90.1170.20">
    <property type="entry name" value="Quinolinate phosphoribosyl transferase, N-terminal domain"/>
    <property type="match status" value="1"/>
</dbReference>
<dbReference type="Proteomes" id="UP000324896">
    <property type="component" value="Unassembled WGS sequence"/>
</dbReference>
<sequence length="442" mass="50132">MTIFNGKRLETKLFQLDRERMAEGWYSDVYFRNIARILTKLSKEDYEFKGQDIGNIEVEMQIFPRRQPFCILGGIDEALSILKTAAGYKNEDGNFVNTSSKLKIEACHDGEKAYYKGNPHNVDPVIKIRGRYRDFSILETPILGSLTEVSRIATNVYKVMVAARGKDILFFPARFTHYKSQAMHGYAYSLGVNAYNNEYGTNTQRYISTDEQGAWWGGKGGGTISHSYVASFLGDTAESMLQFCRLMPLDVNRIALVDFENNCVSTSLKVLKTMFDKYLELLKSDQVKEAKRYKLFGVRPDNSSDLRDKSVEPLGKKELDNGVNARLIFNLRKALDDAYKDWDLRPEDLEIAKNYCQDVKIIATGGFNPEKIDRFESSQVPVDIYGVGSWLLSNCSCEGTKNDFTGDVVKVKIDGEWIELSKVGRSAADNPKLKKIDLKKIN</sequence>
<accession>A0A1G6I2F7</accession>
<dbReference type="Pfam" id="PF02749">
    <property type="entry name" value="QRPTase_N"/>
    <property type="match status" value="1"/>
</dbReference>
<dbReference type="RefSeq" id="WP_073155724.1">
    <property type="nucleotide sequence ID" value="NZ_FMYT01000001.1"/>
</dbReference>
<protein>
    <submittedName>
        <fullName evidence="3">Nicotinate phosphoribosyltransferase</fullName>
    </submittedName>
</protein>
<dbReference type="GO" id="GO:0004514">
    <property type="term" value="F:nicotinate-nucleotide diphosphorylase (carboxylating) activity"/>
    <property type="evidence" value="ECO:0007669"/>
    <property type="project" value="UniProtKB-EC"/>
</dbReference>
<dbReference type="Proteomes" id="UP000295472">
    <property type="component" value="Unassembled WGS sequence"/>
</dbReference>
<dbReference type="OrthoDB" id="9770610at2"/>
<proteinExistence type="predicted"/>
<dbReference type="InterPro" id="IPR036068">
    <property type="entry name" value="Nicotinate_pribotase-like_C"/>
</dbReference>
<feature type="domain" description="Quinolinate phosphoribosyl transferase N-terminal" evidence="2">
    <location>
        <begin position="34"/>
        <end position="150"/>
    </location>
</feature>
<evidence type="ECO:0000313" key="5">
    <source>
        <dbReference type="Proteomes" id="UP000295472"/>
    </source>
</evidence>
<name>A0A1G6I2F7_9FIRM</name>
<dbReference type="GO" id="GO:0009435">
    <property type="term" value="P:NAD+ biosynthetic process"/>
    <property type="evidence" value="ECO:0007669"/>
    <property type="project" value="InterPro"/>
</dbReference>
<reference evidence="4 5" key="2">
    <citation type="submission" date="2019-03" db="EMBL/GenBank/DDBJ databases">
        <title>Subsurface microbial communities from deep shales in Ohio and West Virginia, USA.</title>
        <authorList>
            <person name="Wrighton K."/>
        </authorList>
    </citation>
    <scope>NUCLEOTIDE SEQUENCE [LARGE SCALE GENOMIC DNA]</scope>
    <source>
        <strain evidence="4 5">DSMZ 11287</strain>
    </source>
</reference>